<evidence type="ECO:0000256" key="6">
    <source>
        <dbReference type="ARBA" id="ARBA00023077"/>
    </source>
</evidence>
<comment type="caution">
    <text evidence="16">The sequence shown here is derived from an EMBL/GenBank/DDBJ whole genome shotgun (WGS) entry which is preliminary data.</text>
</comment>
<protein>
    <submittedName>
        <fullName evidence="16">Carboxypeptidase-like regulatory domain-containing protein</fullName>
    </submittedName>
</protein>
<evidence type="ECO:0000256" key="4">
    <source>
        <dbReference type="ARBA" id="ARBA00022692"/>
    </source>
</evidence>
<evidence type="ECO:0000256" key="10">
    <source>
        <dbReference type="PROSITE-ProRule" id="PRU01360"/>
    </source>
</evidence>
<accession>A0ABS7ZD13</accession>
<evidence type="ECO:0000256" key="7">
    <source>
        <dbReference type="ARBA" id="ARBA00023136"/>
    </source>
</evidence>
<evidence type="ECO:0000256" key="8">
    <source>
        <dbReference type="ARBA" id="ARBA00023170"/>
    </source>
</evidence>
<evidence type="ECO:0000256" key="11">
    <source>
        <dbReference type="RuleBase" id="RU003357"/>
    </source>
</evidence>
<feature type="chain" id="PRO_5047331212" evidence="13">
    <location>
        <begin position="23"/>
        <end position="871"/>
    </location>
</feature>
<keyword evidence="3 10" id="KW-1134">Transmembrane beta strand</keyword>
<dbReference type="InterPro" id="IPR036163">
    <property type="entry name" value="HMA_dom_sf"/>
</dbReference>
<dbReference type="InterPro" id="IPR036942">
    <property type="entry name" value="Beta-barrel_TonB_sf"/>
</dbReference>
<dbReference type="Pfam" id="PF07715">
    <property type="entry name" value="Plug"/>
    <property type="match status" value="1"/>
</dbReference>
<dbReference type="PROSITE" id="PS52016">
    <property type="entry name" value="TONB_DEPENDENT_REC_3"/>
    <property type="match status" value="1"/>
</dbReference>
<dbReference type="RefSeq" id="WP_225555185.1">
    <property type="nucleotide sequence ID" value="NZ_JADEYP010000057.1"/>
</dbReference>
<reference evidence="16" key="1">
    <citation type="submission" date="2020-10" db="EMBL/GenBank/DDBJ databases">
        <authorList>
            <person name="Lu T."/>
            <person name="Wang Q."/>
            <person name="Han X."/>
        </authorList>
    </citation>
    <scope>NUCLEOTIDE SEQUENCE</scope>
    <source>
        <strain evidence="16">WQ 366</strain>
    </source>
</reference>
<dbReference type="SUPFAM" id="SSF55008">
    <property type="entry name" value="HMA, heavy metal-associated domain"/>
    <property type="match status" value="1"/>
</dbReference>
<evidence type="ECO:0000256" key="13">
    <source>
        <dbReference type="SAM" id="SignalP"/>
    </source>
</evidence>
<evidence type="ECO:0000256" key="2">
    <source>
        <dbReference type="ARBA" id="ARBA00022448"/>
    </source>
</evidence>
<keyword evidence="17" id="KW-1185">Reference proteome</keyword>
<comment type="subcellular location">
    <subcellularLocation>
        <location evidence="1 10">Cell outer membrane</location>
        <topology evidence="1 10">Multi-pass membrane protein</topology>
    </subcellularLocation>
</comment>
<dbReference type="SUPFAM" id="SSF49464">
    <property type="entry name" value="Carboxypeptidase regulatory domain-like"/>
    <property type="match status" value="1"/>
</dbReference>
<sequence>MKLYIKTTLFALFMVLNINIFAQSDSIASFEIAGNCGMCKQRIEKASKISGVLASTWVLQTHDITVRYDSKKVKLLQIQQAIANVGHDTPLVRADDDVYKNLHECCLYERIGSSDTTQKHKNDDHDSKHAEHSKENNEDHHDHEHIITGVVVNEDNKADLTPISNVNVKWLEGPAARTTTNENGVFKLKHEKGNKNLIFSFAGMQADTIEIKNLHEVLVVHAQNNVLSEVVVSRSRKSSYINALSANRVEILTAKELFKAACCDLSESFETTVSVDVVSNDAVTGSKQIQLLGLSGIYTQLTVENLPGPRGFATPLGLNSIAGTWIESINISKGIGSVVNGYENMAGQINVELKKPHNSEKLYFNAYANNMGRTDVNLNVAQKINEKWSVGLLLHDNFMYNKNMNFSHNGFRDIPVGNLFSGINRWHYENGKGTIAQFGIKYLNDNRTGGQIEFDKSKDKGKTDIYGLGFDNERIEGFAKIGYVFPQNRLRSIGLQLSASNYTQDSYFGIRNYNSEQTNGYANLIFQDVIGTVEHKYKVGGSVTYDKYNESIESNDFAHTETVSGLFAEYTYSPSEKFDVVLGLRQDYNSLYGWFTTPRLVARYNPFTGNTIRFSTGRGQRTANIFAENMSILASSRAIDYSLLKNQGNAYGLNPEVSWNTGITIDQNFLLFERESGVSVELFHNNFQNQVILDWENPRNVSIYNLDGKSYSNSVQAEFRFMPAPHFEARMAYRYLDVQTDYKEGRLQKPLTAKHRGFINLAYNLHSGWSFDYTFNTVGSKRLPSTATNPPQYQLNNYSDAYITMNAQVSKSFGKDKNFTIYLGGENLSNKFQKDPILAFDQPFGEHFDTNLLWGPLTGRMFYSGIRYHIK</sequence>
<dbReference type="Gene3D" id="2.170.130.10">
    <property type="entry name" value="TonB-dependent receptor, plug domain"/>
    <property type="match status" value="1"/>
</dbReference>
<keyword evidence="9 10" id="KW-0998">Cell outer membrane</keyword>
<evidence type="ECO:0000256" key="12">
    <source>
        <dbReference type="SAM" id="MobiDB-lite"/>
    </source>
</evidence>
<dbReference type="InterPro" id="IPR012910">
    <property type="entry name" value="Plug_dom"/>
</dbReference>
<dbReference type="PANTHER" id="PTHR30069:SF29">
    <property type="entry name" value="HEMOGLOBIN AND HEMOGLOBIN-HAPTOGLOBIN-BINDING PROTEIN 1-RELATED"/>
    <property type="match status" value="1"/>
</dbReference>
<dbReference type="InterPro" id="IPR037066">
    <property type="entry name" value="Plug_dom_sf"/>
</dbReference>
<feature type="domain" description="TonB-dependent receptor plug" evidence="15">
    <location>
        <begin position="247"/>
        <end position="347"/>
    </location>
</feature>
<name>A0ABS7ZD13_9SPHI</name>
<evidence type="ECO:0000313" key="17">
    <source>
        <dbReference type="Proteomes" id="UP001165302"/>
    </source>
</evidence>
<dbReference type="InterPro" id="IPR000531">
    <property type="entry name" value="Beta-barrel_TonB"/>
</dbReference>
<evidence type="ECO:0000259" key="14">
    <source>
        <dbReference type="Pfam" id="PF00593"/>
    </source>
</evidence>
<dbReference type="EMBL" id="JADEYP010000057">
    <property type="protein sequence ID" value="MCA5006834.1"/>
    <property type="molecule type" value="Genomic_DNA"/>
</dbReference>
<proteinExistence type="inferred from homology"/>
<keyword evidence="2 10" id="KW-0813">Transport</keyword>
<dbReference type="InterPro" id="IPR008969">
    <property type="entry name" value="CarboxyPept-like_regulatory"/>
</dbReference>
<gene>
    <name evidence="16" type="ORF">IPZ78_17005</name>
</gene>
<dbReference type="Gene3D" id="3.30.70.100">
    <property type="match status" value="1"/>
</dbReference>
<keyword evidence="8" id="KW-0675">Receptor</keyword>
<keyword evidence="5 13" id="KW-0732">Signal</keyword>
<dbReference type="Proteomes" id="UP001165302">
    <property type="component" value="Unassembled WGS sequence"/>
</dbReference>
<evidence type="ECO:0000256" key="5">
    <source>
        <dbReference type="ARBA" id="ARBA00022729"/>
    </source>
</evidence>
<feature type="compositionally biased region" description="Basic and acidic residues" evidence="12">
    <location>
        <begin position="117"/>
        <end position="142"/>
    </location>
</feature>
<feature type="signal peptide" evidence="13">
    <location>
        <begin position="1"/>
        <end position="22"/>
    </location>
</feature>
<dbReference type="Pfam" id="PF13715">
    <property type="entry name" value="CarbopepD_reg_2"/>
    <property type="match status" value="1"/>
</dbReference>
<comment type="similarity">
    <text evidence="10 11">Belongs to the TonB-dependent receptor family.</text>
</comment>
<evidence type="ECO:0000256" key="3">
    <source>
        <dbReference type="ARBA" id="ARBA00022452"/>
    </source>
</evidence>
<feature type="domain" description="TonB-dependent receptor-like beta-barrel" evidence="14">
    <location>
        <begin position="422"/>
        <end position="828"/>
    </location>
</feature>
<organism evidence="16 17">
    <name type="scientific">Sphingobacterium bovistauri</name>
    <dbReference type="NCBI Taxonomy" id="2781959"/>
    <lineage>
        <taxon>Bacteria</taxon>
        <taxon>Pseudomonadati</taxon>
        <taxon>Bacteroidota</taxon>
        <taxon>Sphingobacteriia</taxon>
        <taxon>Sphingobacteriales</taxon>
        <taxon>Sphingobacteriaceae</taxon>
        <taxon>Sphingobacterium</taxon>
    </lineage>
</organism>
<evidence type="ECO:0000256" key="1">
    <source>
        <dbReference type="ARBA" id="ARBA00004571"/>
    </source>
</evidence>
<evidence type="ECO:0000259" key="15">
    <source>
        <dbReference type="Pfam" id="PF07715"/>
    </source>
</evidence>
<evidence type="ECO:0000313" key="16">
    <source>
        <dbReference type="EMBL" id="MCA5006834.1"/>
    </source>
</evidence>
<dbReference type="Gene3D" id="2.40.170.20">
    <property type="entry name" value="TonB-dependent receptor, beta-barrel domain"/>
    <property type="match status" value="1"/>
</dbReference>
<evidence type="ECO:0000256" key="9">
    <source>
        <dbReference type="ARBA" id="ARBA00023237"/>
    </source>
</evidence>
<dbReference type="InterPro" id="IPR039426">
    <property type="entry name" value="TonB-dep_rcpt-like"/>
</dbReference>
<dbReference type="PANTHER" id="PTHR30069">
    <property type="entry name" value="TONB-DEPENDENT OUTER MEMBRANE RECEPTOR"/>
    <property type="match status" value="1"/>
</dbReference>
<keyword evidence="6 11" id="KW-0798">TonB box</keyword>
<feature type="region of interest" description="Disordered" evidence="12">
    <location>
        <begin position="115"/>
        <end position="142"/>
    </location>
</feature>
<dbReference type="SUPFAM" id="SSF56935">
    <property type="entry name" value="Porins"/>
    <property type="match status" value="1"/>
</dbReference>
<keyword evidence="7 10" id="KW-0472">Membrane</keyword>
<keyword evidence="4 10" id="KW-0812">Transmembrane</keyword>
<dbReference type="Pfam" id="PF00593">
    <property type="entry name" value="TonB_dep_Rec_b-barrel"/>
    <property type="match status" value="1"/>
</dbReference>